<proteinExistence type="predicted"/>
<dbReference type="SUPFAM" id="SSF52047">
    <property type="entry name" value="RNI-like"/>
    <property type="match status" value="1"/>
</dbReference>
<evidence type="ECO:0000313" key="2">
    <source>
        <dbReference type="EMBL" id="KAH7938617.1"/>
    </source>
</evidence>
<dbReference type="VEuPathDB" id="VectorBase:LOC119162097"/>
<feature type="compositionally biased region" description="Basic and acidic residues" evidence="1">
    <location>
        <begin position="20"/>
        <end position="36"/>
    </location>
</feature>
<dbReference type="PANTHER" id="PTHR47679:SF1">
    <property type="entry name" value="PROTEIN TORNADO 1"/>
    <property type="match status" value="1"/>
</dbReference>
<organism evidence="2 3">
    <name type="scientific">Rhipicephalus microplus</name>
    <name type="common">Cattle tick</name>
    <name type="synonym">Boophilus microplus</name>
    <dbReference type="NCBI Taxonomy" id="6941"/>
    <lineage>
        <taxon>Eukaryota</taxon>
        <taxon>Metazoa</taxon>
        <taxon>Ecdysozoa</taxon>
        <taxon>Arthropoda</taxon>
        <taxon>Chelicerata</taxon>
        <taxon>Arachnida</taxon>
        <taxon>Acari</taxon>
        <taxon>Parasitiformes</taxon>
        <taxon>Ixodida</taxon>
        <taxon>Ixodoidea</taxon>
        <taxon>Ixodidae</taxon>
        <taxon>Rhipicephalinae</taxon>
        <taxon>Rhipicephalus</taxon>
        <taxon>Boophilus</taxon>
    </lineage>
</organism>
<dbReference type="InterPro" id="IPR032675">
    <property type="entry name" value="LRR_dom_sf"/>
</dbReference>
<dbReference type="PANTHER" id="PTHR47679">
    <property type="entry name" value="PROTEIN TORNADO 1"/>
    <property type="match status" value="1"/>
</dbReference>
<reference evidence="2" key="1">
    <citation type="journal article" date="2020" name="Cell">
        <title>Large-Scale Comparative Analyses of Tick Genomes Elucidate Their Genetic Diversity and Vector Capacities.</title>
        <authorList>
            <consortium name="Tick Genome and Microbiome Consortium (TIGMIC)"/>
            <person name="Jia N."/>
            <person name="Wang J."/>
            <person name="Shi W."/>
            <person name="Du L."/>
            <person name="Sun Y."/>
            <person name="Zhan W."/>
            <person name="Jiang J.F."/>
            <person name="Wang Q."/>
            <person name="Zhang B."/>
            <person name="Ji P."/>
            <person name="Bell-Sakyi L."/>
            <person name="Cui X.M."/>
            <person name="Yuan T.T."/>
            <person name="Jiang B.G."/>
            <person name="Yang W.F."/>
            <person name="Lam T.T."/>
            <person name="Chang Q.C."/>
            <person name="Ding S.J."/>
            <person name="Wang X.J."/>
            <person name="Zhu J.G."/>
            <person name="Ruan X.D."/>
            <person name="Zhao L."/>
            <person name="Wei J.T."/>
            <person name="Ye R.Z."/>
            <person name="Que T.C."/>
            <person name="Du C.H."/>
            <person name="Zhou Y.H."/>
            <person name="Cheng J.X."/>
            <person name="Dai P.F."/>
            <person name="Guo W.B."/>
            <person name="Han X.H."/>
            <person name="Huang E.J."/>
            <person name="Li L.F."/>
            <person name="Wei W."/>
            <person name="Gao Y.C."/>
            <person name="Liu J.Z."/>
            <person name="Shao H.Z."/>
            <person name="Wang X."/>
            <person name="Wang C.C."/>
            <person name="Yang T.C."/>
            <person name="Huo Q.B."/>
            <person name="Li W."/>
            <person name="Chen H.Y."/>
            <person name="Chen S.E."/>
            <person name="Zhou L.G."/>
            <person name="Ni X.B."/>
            <person name="Tian J.H."/>
            <person name="Sheng Y."/>
            <person name="Liu T."/>
            <person name="Pan Y.S."/>
            <person name="Xia L.Y."/>
            <person name="Li J."/>
            <person name="Zhao F."/>
            <person name="Cao W.C."/>
        </authorList>
    </citation>
    <scope>NUCLEOTIDE SEQUENCE</scope>
    <source>
        <strain evidence="2">Rmic-2018</strain>
    </source>
</reference>
<keyword evidence="3" id="KW-1185">Reference proteome</keyword>
<dbReference type="Proteomes" id="UP000821866">
    <property type="component" value="Unassembled WGS sequence"/>
</dbReference>
<feature type="region of interest" description="Disordered" evidence="1">
    <location>
        <begin position="20"/>
        <end position="81"/>
    </location>
</feature>
<evidence type="ECO:0000313" key="3">
    <source>
        <dbReference type="Proteomes" id="UP000821866"/>
    </source>
</evidence>
<gene>
    <name evidence="2" type="ORF">HPB51_028865</name>
</gene>
<dbReference type="EMBL" id="JABSTU010005896">
    <property type="protein sequence ID" value="KAH7938617.1"/>
    <property type="molecule type" value="Genomic_DNA"/>
</dbReference>
<protein>
    <submittedName>
        <fullName evidence="2">Uncharacterized protein</fullName>
    </submittedName>
</protein>
<feature type="compositionally biased region" description="Polar residues" evidence="1">
    <location>
        <begin position="61"/>
        <end position="70"/>
    </location>
</feature>
<accession>A0A9J6CWB4</accession>
<sequence>MEQRRVATAACVKPTCFRRKSLEPGERPIEDARFPGRETSGAAERQQRWTLSETENHPGNDAQQSLGSNTPSESSAEPPIIPPVNQHYARGLFKGSTIDYTAACTATDQRACHIARHLAAWNEFLLPYYLELRDDSSSSPGPGRLSLVSCDKPSLRYCTPDELHLCATVVNALLKTHVCVIRVAIVHTWSKSHVKLVGEAIRYNCNASLRYLTLGFERFSDHGVWSVLSSLVQLEELECLSNEDCPDEFFGTLSMLLRKTKTLRVLKIPELRINRRGLGPMFMERPSRHSPAAEQDEYQRDLVVIDHDTKNYVVERFLQALKENSTLKELSLNESVVSEASNEAFEGYVTKSGSLTAFSVVAGGDLNRFSTDRVLKALLKNTSLTKVTLIGLVYSKHSALLVQRVLEGHQSLRSFEVSVGHQYSSERLYGLSPRTEFDDWLVALIRNDVIEEVTFTFHMPFVFSAPDKWEAFAIQLPTRVNLKKVTIVAYREDVFQSVLCRILRQNGAEDKVSFQLYNVHESIDLLQYRTFSGVYACVFQNYGTHFQRLLKALPSLHHVTTVHLDMWMSCIDETLSYSVVECIEAATSIRELRLISSLHDQSTTDDWAAVIDSLSRNEVLRELRLQARVEDPRHASIVARVVNGSRHINKVHFNVGGTLETAALVRCLSEGIGESYNLVSVSVNGMLEAEEAIKDWFAVREATRRNCSLVIRATRFLTADECWDRNDAAALEQVPHRPAILSKIADDLRISEADLAFKVRHKLRMFEDLHTFMRLAGVVSSRVECHRGVNGASQTQLDDLNEHCWLYVRRYLMLDDIKDHAPCCQ</sequence>
<reference evidence="2" key="2">
    <citation type="submission" date="2021-09" db="EMBL/GenBank/DDBJ databases">
        <authorList>
            <person name="Jia N."/>
            <person name="Wang J."/>
            <person name="Shi W."/>
            <person name="Du L."/>
            <person name="Sun Y."/>
            <person name="Zhan W."/>
            <person name="Jiang J."/>
            <person name="Wang Q."/>
            <person name="Zhang B."/>
            <person name="Ji P."/>
            <person name="Sakyi L.B."/>
            <person name="Cui X."/>
            <person name="Yuan T."/>
            <person name="Jiang B."/>
            <person name="Yang W."/>
            <person name="Lam T.T.-Y."/>
            <person name="Chang Q."/>
            <person name="Ding S."/>
            <person name="Wang X."/>
            <person name="Zhu J."/>
            <person name="Ruan X."/>
            <person name="Zhao L."/>
            <person name="Wei J."/>
            <person name="Que T."/>
            <person name="Du C."/>
            <person name="Cheng J."/>
            <person name="Dai P."/>
            <person name="Han X."/>
            <person name="Huang E."/>
            <person name="Gao Y."/>
            <person name="Liu J."/>
            <person name="Shao H."/>
            <person name="Ye R."/>
            <person name="Li L."/>
            <person name="Wei W."/>
            <person name="Wang X."/>
            <person name="Wang C."/>
            <person name="Huo Q."/>
            <person name="Li W."/>
            <person name="Guo W."/>
            <person name="Chen H."/>
            <person name="Chen S."/>
            <person name="Zhou L."/>
            <person name="Zhou L."/>
            <person name="Ni X."/>
            <person name="Tian J."/>
            <person name="Zhou Y."/>
            <person name="Sheng Y."/>
            <person name="Liu T."/>
            <person name="Pan Y."/>
            <person name="Xia L."/>
            <person name="Li J."/>
            <person name="Zhao F."/>
            <person name="Cao W."/>
        </authorList>
    </citation>
    <scope>NUCLEOTIDE SEQUENCE</scope>
    <source>
        <strain evidence="2">Rmic-2018</strain>
        <tissue evidence="2">Larvae</tissue>
    </source>
</reference>
<comment type="caution">
    <text evidence="2">The sequence shown here is derived from an EMBL/GenBank/DDBJ whole genome shotgun (WGS) entry which is preliminary data.</text>
</comment>
<dbReference type="Gene3D" id="3.80.10.10">
    <property type="entry name" value="Ribonuclease Inhibitor"/>
    <property type="match status" value="1"/>
</dbReference>
<name>A0A9J6CWB4_RHIMP</name>
<evidence type="ECO:0000256" key="1">
    <source>
        <dbReference type="SAM" id="MobiDB-lite"/>
    </source>
</evidence>
<dbReference type="AlphaFoldDB" id="A0A9J6CWB4"/>